<gene>
    <name evidence="2" type="ORF">HY834_00870</name>
</gene>
<proteinExistence type="predicted"/>
<keyword evidence="1" id="KW-0812">Transmembrane</keyword>
<feature type="transmembrane region" description="Helical" evidence="1">
    <location>
        <begin position="28"/>
        <end position="49"/>
    </location>
</feature>
<feature type="transmembrane region" description="Helical" evidence="1">
    <location>
        <begin position="102"/>
        <end position="120"/>
    </location>
</feature>
<comment type="caution">
    <text evidence="2">The sequence shown here is derived from an EMBL/GenBank/DDBJ whole genome shotgun (WGS) entry which is preliminary data.</text>
</comment>
<feature type="transmembrane region" description="Helical" evidence="1">
    <location>
        <begin position="132"/>
        <end position="151"/>
    </location>
</feature>
<feature type="transmembrane region" description="Helical" evidence="1">
    <location>
        <begin position="61"/>
        <end position="82"/>
    </location>
</feature>
<keyword evidence="1" id="KW-1133">Transmembrane helix</keyword>
<dbReference type="EMBL" id="JACRAF010000004">
    <property type="protein sequence ID" value="MBI4920276.1"/>
    <property type="molecule type" value="Genomic_DNA"/>
</dbReference>
<dbReference type="AlphaFoldDB" id="A0A933L0D2"/>
<feature type="transmembrane region" description="Helical" evidence="1">
    <location>
        <begin position="157"/>
        <end position="176"/>
    </location>
</feature>
<evidence type="ECO:0000313" key="3">
    <source>
        <dbReference type="Proteomes" id="UP000782610"/>
    </source>
</evidence>
<organism evidence="2 3">
    <name type="scientific">Devosia nanyangense</name>
    <dbReference type="NCBI Taxonomy" id="1228055"/>
    <lineage>
        <taxon>Bacteria</taxon>
        <taxon>Pseudomonadati</taxon>
        <taxon>Pseudomonadota</taxon>
        <taxon>Alphaproteobacteria</taxon>
        <taxon>Hyphomicrobiales</taxon>
        <taxon>Devosiaceae</taxon>
        <taxon>Devosia</taxon>
    </lineage>
</organism>
<sequence length="179" mass="20566">MGMVVGLGITRLLTGVAGLIQHPKRARVSAIHLLWALSMLVAMVLFWWWEFALYEISDWSFGIFAFLIVYAISLYVMAALLFPDDVDDYDGYEDFFLKRRHWFFAVFGATFLLDVVDTLIKGEPYFDTLGVGYLIQVPIGLILAGIAIWTADRRYHLALVIGQLLYQAWWVSILFYTHT</sequence>
<evidence type="ECO:0000313" key="2">
    <source>
        <dbReference type="EMBL" id="MBI4920276.1"/>
    </source>
</evidence>
<evidence type="ECO:0000256" key="1">
    <source>
        <dbReference type="SAM" id="Phobius"/>
    </source>
</evidence>
<protein>
    <submittedName>
        <fullName evidence="2">Uncharacterized protein</fullName>
    </submittedName>
</protein>
<accession>A0A933L0D2</accession>
<dbReference type="Proteomes" id="UP000782610">
    <property type="component" value="Unassembled WGS sequence"/>
</dbReference>
<keyword evidence="1" id="KW-0472">Membrane</keyword>
<reference evidence="2" key="1">
    <citation type="submission" date="2020-07" db="EMBL/GenBank/DDBJ databases">
        <title>Huge and variable diversity of episymbiotic CPR bacteria and DPANN archaea in groundwater ecosystems.</title>
        <authorList>
            <person name="He C.Y."/>
            <person name="Keren R."/>
            <person name="Whittaker M."/>
            <person name="Farag I.F."/>
            <person name="Doudna J."/>
            <person name="Cate J.H.D."/>
            <person name="Banfield J.F."/>
        </authorList>
    </citation>
    <scope>NUCLEOTIDE SEQUENCE</scope>
    <source>
        <strain evidence="2">NC_groundwater_1586_Pr3_B-0.1um_66_15</strain>
    </source>
</reference>
<name>A0A933L0D2_9HYPH</name>